<dbReference type="AlphaFoldDB" id="A0A2U3KNC5"/>
<sequence length="51" mass="5636">MKILFWCPASGFHQFLWSIDSGSTGSNELYESNSARTTYKAKVAFVSGSVE</sequence>
<reference evidence="2" key="1">
    <citation type="submission" date="2018-02" db="EMBL/GenBank/DDBJ databases">
        <authorList>
            <person name="Hausmann B."/>
        </authorList>
    </citation>
    <scope>NUCLEOTIDE SEQUENCE [LARGE SCALE GENOMIC DNA]</scope>
    <source>
        <strain evidence="2">Peat soil MAG SbF1</strain>
    </source>
</reference>
<organism evidence="1 2">
    <name type="scientific">Candidatus Desulfosporosinus infrequens</name>
    <dbReference type="NCBI Taxonomy" id="2043169"/>
    <lineage>
        <taxon>Bacteria</taxon>
        <taxon>Bacillati</taxon>
        <taxon>Bacillota</taxon>
        <taxon>Clostridia</taxon>
        <taxon>Eubacteriales</taxon>
        <taxon>Desulfitobacteriaceae</taxon>
        <taxon>Desulfosporosinus</taxon>
    </lineage>
</organism>
<accession>A0A2U3KNC5</accession>
<name>A0A2U3KNC5_9FIRM</name>
<protein>
    <submittedName>
        <fullName evidence="1">Uncharacterized protein</fullName>
    </submittedName>
</protein>
<dbReference type="Proteomes" id="UP000238916">
    <property type="component" value="Unassembled WGS sequence"/>
</dbReference>
<dbReference type="EMBL" id="OMOF01000160">
    <property type="protein sequence ID" value="SPF41125.1"/>
    <property type="molecule type" value="Genomic_DNA"/>
</dbReference>
<proteinExistence type="predicted"/>
<gene>
    <name evidence="1" type="ORF">SBF1_2420018</name>
</gene>
<evidence type="ECO:0000313" key="2">
    <source>
        <dbReference type="Proteomes" id="UP000238916"/>
    </source>
</evidence>
<evidence type="ECO:0000313" key="1">
    <source>
        <dbReference type="EMBL" id="SPF41125.1"/>
    </source>
</evidence>